<evidence type="ECO:0000313" key="9">
    <source>
        <dbReference type="Proteomes" id="UP000563906"/>
    </source>
</evidence>
<dbReference type="Pfam" id="PF13396">
    <property type="entry name" value="PLDc_N"/>
    <property type="match status" value="1"/>
</dbReference>
<keyword evidence="2" id="KW-1003">Cell membrane</keyword>
<dbReference type="InterPro" id="IPR027379">
    <property type="entry name" value="CLS_N"/>
</dbReference>
<protein>
    <submittedName>
        <fullName evidence="8">PLDc N-terminal domain-containing protein</fullName>
    </submittedName>
</protein>
<accession>A0A839AKI0</accession>
<feature type="transmembrane region" description="Helical" evidence="6">
    <location>
        <begin position="7"/>
        <end position="28"/>
    </location>
</feature>
<evidence type="ECO:0000256" key="3">
    <source>
        <dbReference type="ARBA" id="ARBA00022692"/>
    </source>
</evidence>
<keyword evidence="9" id="KW-1185">Reference proteome</keyword>
<dbReference type="GO" id="GO:0005886">
    <property type="term" value="C:plasma membrane"/>
    <property type="evidence" value="ECO:0007669"/>
    <property type="project" value="UniProtKB-SubCell"/>
</dbReference>
<dbReference type="Proteomes" id="UP000563906">
    <property type="component" value="Unassembled WGS sequence"/>
</dbReference>
<feature type="transmembrane region" description="Helical" evidence="6">
    <location>
        <begin position="40"/>
        <end position="58"/>
    </location>
</feature>
<comment type="subcellular location">
    <subcellularLocation>
        <location evidence="1">Cell membrane</location>
        <topology evidence="1">Multi-pass membrane protein</topology>
    </subcellularLocation>
</comment>
<dbReference type="EMBL" id="JACGLS010000001">
    <property type="protein sequence ID" value="MBA6155642.1"/>
    <property type="molecule type" value="Genomic_DNA"/>
</dbReference>
<evidence type="ECO:0000256" key="4">
    <source>
        <dbReference type="ARBA" id="ARBA00022989"/>
    </source>
</evidence>
<dbReference type="AlphaFoldDB" id="A0A839AKI0"/>
<evidence type="ECO:0000256" key="2">
    <source>
        <dbReference type="ARBA" id="ARBA00022475"/>
    </source>
</evidence>
<feature type="domain" description="Cardiolipin synthase N-terminal" evidence="7">
    <location>
        <begin position="21"/>
        <end position="61"/>
    </location>
</feature>
<evidence type="ECO:0000256" key="6">
    <source>
        <dbReference type="SAM" id="Phobius"/>
    </source>
</evidence>
<gene>
    <name evidence="8" type="ORF">H3Z83_03780</name>
</gene>
<organism evidence="8 9">
    <name type="scientific">Tenacibaculum pelagium</name>
    <dbReference type="NCBI Taxonomy" id="2759527"/>
    <lineage>
        <taxon>Bacteria</taxon>
        <taxon>Pseudomonadati</taxon>
        <taxon>Bacteroidota</taxon>
        <taxon>Flavobacteriia</taxon>
        <taxon>Flavobacteriales</taxon>
        <taxon>Flavobacteriaceae</taxon>
        <taxon>Tenacibaculum</taxon>
    </lineage>
</organism>
<evidence type="ECO:0000256" key="5">
    <source>
        <dbReference type="ARBA" id="ARBA00023136"/>
    </source>
</evidence>
<comment type="caution">
    <text evidence="8">The sequence shown here is derived from an EMBL/GenBank/DDBJ whole genome shotgun (WGS) entry which is preliminary data.</text>
</comment>
<proteinExistence type="predicted"/>
<evidence type="ECO:0000256" key="1">
    <source>
        <dbReference type="ARBA" id="ARBA00004651"/>
    </source>
</evidence>
<evidence type="ECO:0000259" key="7">
    <source>
        <dbReference type="Pfam" id="PF13396"/>
    </source>
</evidence>
<name>A0A839AKI0_9FLAO</name>
<sequence length="71" mass="7955">MEPANPIFVLTLLVLGFSSMIITITGIIKILKNDFKGEKVTWILILMIAFIGPILYLLKGRKLIVKKNKAV</sequence>
<keyword evidence="5 6" id="KW-0472">Membrane</keyword>
<keyword evidence="3 6" id="KW-0812">Transmembrane</keyword>
<reference evidence="8 9" key="1">
    <citation type="submission" date="2020-07" db="EMBL/GenBank/DDBJ databases">
        <title>Bacterium isolated from marine sediment.</title>
        <authorList>
            <person name="Shang D."/>
            <person name="Du Z.-J."/>
        </authorList>
    </citation>
    <scope>NUCLEOTIDE SEQUENCE [LARGE SCALE GENOMIC DNA]</scope>
    <source>
        <strain evidence="8 9">S7007</strain>
    </source>
</reference>
<evidence type="ECO:0000313" key="8">
    <source>
        <dbReference type="EMBL" id="MBA6155642.1"/>
    </source>
</evidence>
<dbReference type="RefSeq" id="WP_182124129.1">
    <property type="nucleotide sequence ID" value="NZ_JACGLS010000001.1"/>
</dbReference>
<keyword evidence="4 6" id="KW-1133">Transmembrane helix</keyword>